<dbReference type="GO" id="GO:0008641">
    <property type="term" value="F:ubiquitin-like modifier activating enzyme activity"/>
    <property type="evidence" value="ECO:0007669"/>
    <property type="project" value="InterPro"/>
</dbReference>
<sequence length="219" mass="24863">GPYTFTIGDTRNYGVYEGGGTVTEVKKPERVNFKPFAESLKDPELLVCDFAKMSMPANLHLAFQAFARFKQQYNSPPKPWDDGDADKFLEIVEKLNTENREQPLTDELNKHWIKLFAKTCTGDLCPMQAVIGGIAAQEAMKAVTGKFMPIRQFFYFDAIECLPENVFLPSNEATTESPTVVNLPTKSSRYFSQEIIFGEDFQKQLGKSKYFVVRKTQQT</sequence>
<name>A0A8S3IKQ5_9BILA</name>
<protein>
    <recommendedName>
        <fullName evidence="1">Ubiquitin-activating enzyme E1 four-helix bundle domain-containing protein</fullName>
    </recommendedName>
</protein>
<dbReference type="AlphaFoldDB" id="A0A8S3IKQ5"/>
<dbReference type="InterPro" id="IPR032420">
    <property type="entry name" value="E1_4HB"/>
</dbReference>
<dbReference type="SUPFAM" id="SSF69572">
    <property type="entry name" value="Activating enzymes of the ubiquitin-like proteins"/>
    <property type="match status" value="1"/>
</dbReference>
<comment type="caution">
    <text evidence="2">The sequence shown here is derived from an EMBL/GenBank/DDBJ whole genome shotgun (WGS) entry which is preliminary data.</text>
</comment>
<evidence type="ECO:0000313" key="3">
    <source>
        <dbReference type="Proteomes" id="UP000676336"/>
    </source>
</evidence>
<reference evidence="2" key="1">
    <citation type="submission" date="2021-02" db="EMBL/GenBank/DDBJ databases">
        <authorList>
            <person name="Nowell W R."/>
        </authorList>
    </citation>
    <scope>NUCLEOTIDE SEQUENCE</scope>
</reference>
<dbReference type="InterPro" id="IPR035985">
    <property type="entry name" value="Ubiquitin-activating_enz"/>
</dbReference>
<dbReference type="Proteomes" id="UP000676336">
    <property type="component" value="Unassembled WGS sequence"/>
</dbReference>
<gene>
    <name evidence="2" type="ORF">SMN809_LOCUS75935</name>
</gene>
<feature type="domain" description="Ubiquitin-activating enzyme E1 four-helix bundle" evidence="1">
    <location>
        <begin position="27"/>
        <end position="96"/>
    </location>
</feature>
<proteinExistence type="predicted"/>
<evidence type="ECO:0000259" key="1">
    <source>
        <dbReference type="Pfam" id="PF16191"/>
    </source>
</evidence>
<accession>A0A8S3IKQ5</accession>
<dbReference type="EMBL" id="CAJOBI010333687">
    <property type="protein sequence ID" value="CAF5202525.1"/>
    <property type="molecule type" value="Genomic_DNA"/>
</dbReference>
<feature type="non-terminal residue" evidence="2">
    <location>
        <position position="1"/>
    </location>
</feature>
<organism evidence="2 3">
    <name type="scientific">Rotaria magnacalcarata</name>
    <dbReference type="NCBI Taxonomy" id="392030"/>
    <lineage>
        <taxon>Eukaryota</taxon>
        <taxon>Metazoa</taxon>
        <taxon>Spiralia</taxon>
        <taxon>Gnathifera</taxon>
        <taxon>Rotifera</taxon>
        <taxon>Eurotatoria</taxon>
        <taxon>Bdelloidea</taxon>
        <taxon>Philodinida</taxon>
        <taxon>Philodinidae</taxon>
        <taxon>Rotaria</taxon>
    </lineage>
</organism>
<evidence type="ECO:0000313" key="2">
    <source>
        <dbReference type="EMBL" id="CAF5202525.1"/>
    </source>
</evidence>
<dbReference type="Pfam" id="PF16191">
    <property type="entry name" value="E1_4HB"/>
    <property type="match status" value="1"/>
</dbReference>
<dbReference type="Gene3D" id="3.40.50.12550">
    <property type="entry name" value="Ubiquitin-activating enzyme E1, inactive adenylation domain, subdomain 2"/>
    <property type="match status" value="1"/>
</dbReference>